<gene>
    <name evidence="1" type="ORF">W822_17400</name>
</gene>
<dbReference type="HOGENOM" id="CLU_3362780_0_0_4"/>
<comment type="caution">
    <text evidence="1">The sequence shown here is derived from an EMBL/GenBank/DDBJ whole genome shotgun (WGS) entry which is preliminary data.</text>
</comment>
<organism evidence="1 2">
    <name type="scientific">Advenella kashmirensis W13003</name>
    <dbReference type="NCBI Taxonomy" id="1424334"/>
    <lineage>
        <taxon>Bacteria</taxon>
        <taxon>Pseudomonadati</taxon>
        <taxon>Pseudomonadota</taxon>
        <taxon>Betaproteobacteria</taxon>
        <taxon>Burkholderiales</taxon>
        <taxon>Alcaligenaceae</taxon>
    </lineage>
</organism>
<evidence type="ECO:0000313" key="1">
    <source>
        <dbReference type="EMBL" id="ETF01393.1"/>
    </source>
</evidence>
<evidence type="ECO:0000313" key="2">
    <source>
        <dbReference type="Proteomes" id="UP000018733"/>
    </source>
</evidence>
<sequence>MPHELYGPRAAVKEQRAELKAVDTSVVWDCDSKYI</sequence>
<dbReference type="AlphaFoldDB" id="V8QPX0"/>
<name>V8QPX0_9BURK</name>
<proteinExistence type="predicted"/>
<accession>V8QPX0</accession>
<keyword evidence="2" id="KW-1185">Reference proteome</keyword>
<dbReference type="EMBL" id="AYXT01000012">
    <property type="protein sequence ID" value="ETF01393.1"/>
    <property type="molecule type" value="Genomic_DNA"/>
</dbReference>
<reference evidence="1 2" key="1">
    <citation type="journal article" date="2014" name="Genome Announc.">
        <title>Draft Genome Sequence of Advenella kashmirensis Strain W13003, a Polycyclic Aromatic Hydrocarbon-Degrading Bacterium.</title>
        <authorList>
            <person name="Wang X."/>
            <person name="Jin D."/>
            <person name="Zhou L."/>
            <person name="Wu L."/>
            <person name="An W."/>
            <person name="Zhao L."/>
        </authorList>
    </citation>
    <scope>NUCLEOTIDE SEQUENCE [LARGE SCALE GENOMIC DNA]</scope>
    <source>
        <strain evidence="1 2">W13003</strain>
    </source>
</reference>
<dbReference type="STRING" id="1424334.W822_17400"/>
<dbReference type="Proteomes" id="UP000018733">
    <property type="component" value="Unassembled WGS sequence"/>
</dbReference>
<protein>
    <submittedName>
        <fullName evidence="1">Uncharacterized protein</fullName>
    </submittedName>
</protein>